<reference evidence="6 7" key="1">
    <citation type="submission" date="2018-08" db="EMBL/GenBank/DDBJ databases">
        <title>Genome analysis of the thermophilic bacterium of the candidate phylum Aminicenantes from deep subsurface aquifer revealed its physiology and ecological role.</title>
        <authorList>
            <person name="Kadnikov V.V."/>
            <person name="Mardanov A.V."/>
            <person name="Beletsky A.V."/>
            <person name="Karnachuk O.V."/>
            <person name="Ravin N.V."/>
        </authorList>
    </citation>
    <scope>NUCLEOTIDE SEQUENCE [LARGE SCALE GENOMIC DNA]</scope>
    <source>
        <strain evidence="6">BY38</strain>
    </source>
</reference>
<evidence type="ECO:0000313" key="7">
    <source>
        <dbReference type="Proteomes" id="UP000257323"/>
    </source>
</evidence>
<evidence type="ECO:0000256" key="3">
    <source>
        <dbReference type="ARBA" id="ARBA00022801"/>
    </source>
</evidence>
<dbReference type="Gene3D" id="2.30.42.10">
    <property type="match status" value="1"/>
</dbReference>
<evidence type="ECO:0000256" key="4">
    <source>
        <dbReference type="ARBA" id="ARBA00022825"/>
    </source>
</evidence>
<protein>
    <submittedName>
        <fullName evidence="6">HtrA protease/chaperone protein</fullName>
    </submittedName>
</protein>
<dbReference type="SUPFAM" id="SSF50494">
    <property type="entry name" value="Trypsin-like serine proteases"/>
    <property type="match status" value="1"/>
</dbReference>
<keyword evidence="2 6" id="KW-0645">Protease</keyword>
<comment type="similarity">
    <text evidence="1">Belongs to the peptidase S1C family.</text>
</comment>
<feature type="domain" description="PDZ" evidence="5">
    <location>
        <begin position="253"/>
        <end position="341"/>
    </location>
</feature>
<accession>A0A3E2BKE2</accession>
<dbReference type="AlphaFoldDB" id="A0A3E2BKE2"/>
<evidence type="ECO:0000256" key="2">
    <source>
        <dbReference type="ARBA" id="ARBA00022670"/>
    </source>
</evidence>
<dbReference type="EMBL" id="QUAH01000013">
    <property type="protein sequence ID" value="RFT15086.1"/>
    <property type="molecule type" value="Genomic_DNA"/>
</dbReference>
<keyword evidence="3" id="KW-0378">Hydrolase</keyword>
<proteinExistence type="inferred from homology"/>
<dbReference type="SMART" id="SM00228">
    <property type="entry name" value="PDZ"/>
    <property type="match status" value="1"/>
</dbReference>
<dbReference type="PANTHER" id="PTHR43343">
    <property type="entry name" value="PEPTIDASE S12"/>
    <property type="match status" value="1"/>
</dbReference>
<dbReference type="PANTHER" id="PTHR43343:SF3">
    <property type="entry name" value="PROTEASE DO-LIKE 8, CHLOROPLASTIC"/>
    <property type="match status" value="1"/>
</dbReference>
<keyword evidence="4" id="KW-0720">Serine protease</keyword>
<evidence type="ECO:0000313" key="6">
    <source>
        <dbReference type="EMBL" id="RFT15086.1"/>
    </source>
</evidence>
<dbReference type="InterPro" id="IPR036034">
    <property type="entry name" value="PDZ_sf"/>
</dbReference>
<gene>
    <name evidence="6" type="ORF">OP8BY_0717</name>
</gene>
<dbReference type="InterPro" id="IPR051201">
    <property type="entry name" value="Chloro_Bact_Ser_Proteases"/>
</dbReference>
<dbReference type="InterPro" id="IPR043504">
    <property type="entry name" value="Peptidase_S1_PA_chymotrypsin"/>
</dbReference>
<dbReference type="Pfam" id="PF13180">
    <property type="entry name" value="PDZ_2"/>
    <property type="match status" value="1"/>
</dbReference>
<dbReference type="Pfam" id="PF13365">
    <property type="entry name" value="Trypsin_2"/>
    <property type="match status" value="1"/>
</dbReference>
<sequence length="354" mass="39046">MKNFKNRKRDILILFGLLVLSALFITRNLQAQLTEDEKNTIEVVKKAQNSVVFITNIQLVRDFFSWTEEAVPRGSGSGFIWDDRGHIITNYHVIEDGDLFNVTLPNQEERQAKLVGKEPNKDIAVLKIEGSLKGLFPIRIGTSSNLQVGQKVIAIGNPFGFDHTVTTGIVSALGRSMPGVGGVTIRDMIQTDAAINPGNSGGPLLNSAGELIGMNTMIVSPSRTSSGIGFAIPVDTIKKIVPQIIQYGRVIRPGLGLTLLSDRYGQRLGIQGVVIYEVPVDSEAYQKGLRGLTRSRMGRLVIQDIIKEIDGKKIRSYDDLYNLLDDYKIGDRVTLTVERDGKTRKVELTLVRVD</sequence>
<dbReference type="GO" id="GO:0006508">
    <property type="term" value="P:proteolysis"/>
    <property type="evidence" value="ECO:0007669"/>
    <property type="project" value="UniProtKB-KW"/>
</dbReference>
<name>A0A3E2BKE2_9BACT</name>
<dbReference type="InterPro" id="IPR001940">
    <property type="entry name" value="Peptidase_S1C"/>
</dbReference>
<organism evidence="6 7">
    <name type="scientific">Candidatus Saccharicenans subterraneus</name>
    <dbReference type="NCBI Taxonomy" id="2508984"/>
    <lineage>
        <taxon>Bacteria</taxon>
        <taxon>Candidatus Aminicenantota</taxon>
        <taxon>Candidatus Aminicenantia</taxon>
        <taxon>Candidatus Aminicenantales</taxon>
        <taxon>Candidatus Saccharicenantaceae</taxon>
        <taxon>Candidatus Saccharicenans</taxon>
    </lineage>
</organism>
<dbReference type="GO" id="GO:0004252">
    <property type="term" value="F:serine-type endopeptidase activity"/>
    <property type="evidence" value="ECO:0007669"/>
    <property type="project" value="InterPro"/>
</dbReference>
<dbReference type="InterPro" id="IPR001478">
    <property type="entry name" value="PDZ"/>
</dbReference>
<dbReference type="InterPro" id="IPR009003">
    <property type="entry name" value="Peptidase_S1_PA"/>
</dbReference>
<dbReference type="SUPFAM" id="SSF50156">
    <property type="entry name" value="PDZ domain-like"/>
    <property type="match status" value="1"/>
</dbReference>
<dbReference type="Gene3D" id="2.40.10.10">
    <property type="entry name" value="Trypsin-like serine proteases"/>
    <property type="match status" value="2"/>
</dbReference>
<comment type="caution">
    <text evidence="6">The sequence shown here is derived from an EMBL/GenBank/DDBJ whole genome shotgun (WGS) entry which is preliminary data.</text>
</comment>
<evidence type="ECO:0000259" key="5">
    <source>
        <dbReference type="SMART" id="SM00228"/>
    </source>
</evidence>
<dbReference type="FunFam" id="2.40.10.10:FF:000001">
    <property type="entry name" value="Periplasmic serine protease DegS"/>
    <property type="match status" value="1"/>
</dbReference>
<dbReference type="PRINTS" id="PR00834">
    <property type="entry name" value="PROTEASES2C"/>
</dbReference>
<dbReference type="Proteomes" id="UP000257323">
    <property type="component" value="Unassembled WGS sequence"/>
</dbReference>
<evidence type="ECO:0000256" key="1">
    <source>
        <dbReference type="ARBA" id="ARBA00010541"/>
    </source>
</evidence>